<dbReference type="VEuPathDB" id="MicrosporidiaDB:THOM_1014"/>
<evidence type="ECO:0000313" key="2">
    <source>
        <dbReference type="Proteomes" id="UP000011185"/>
    </source>
</evidence>
<dbReference type="AlphaFoldDB" id="L7JY79"/>
<sequence length="53" mass="6240">VPVENNGMLNNEKYIAHRTDRTKSTNTELSIFSIGDALWMWFYFSVDEWLLEG</sequence>
<dbReference type="Proteomes" id="UP000011185">
    <property type="component" value="Unassembled WGS sequence"/>
</dbReference>
<accession>L7JY79</accession>
<name>L7JY79_TRAHO</name>
<proteinExistence type="predicted"/>
<protein>
    <submittedName>
        <fullName evidence="1">Uncharacterized protein</fullName>
    </submittedName>
</protein>
<reference evidence="1 2" key="1">
    <citation type="journal article" date="2012" name="PLoS Pathog.">
        <title>The genome of the obligate intracellular parasite Trachipleistophora hominis: new insights into microsporidian genome dynamics and reductive evolution.</title>
        <authorList>
            <person name="Heinz E."/>
            <person name="Williams T.A."/>
            <person name="Nakjang S."/>
            <person name="Noel C.J."/>
            <person name="Swan D.C."/>
            <person name="Goldberg A.V."/>
            <person name="Harris S.R."/>
            <person name="Weinmaier T."/>
            <person name="Markert S."/>
            <person name="Becher D."/>
            <person name="Bernhardt J."/>
            <person name="Dagan T."/>
            <person name="Hacker C."/>
            <person name="Lucocq J.M."/>
            <person name="Schweder T."/>
            <person name="Rattei T."/>
            <person name="Hall N."/>
            <person name="Hirt R.P."/>
            <person name="Embley T.M."/>
        </authorList>
    </citation>
    <scope>NUCLEOTIDE SEQUENCE [LARGE SCALE GENOMIC DNA]</scope>
</reference>
<keyword evidence="2" id="KW-1185">Reference proteome</keyword>
<gene>
    <name evidence="1" type="ORF">THOM_1014</name>
</gene>
<dbReference type="EMBL" id="JH993888">
    <property type="protein sequence ID" value="ELQ76016.1"/>
    <property type="molecule type" value="Genomic_DNA"/>
</dbReference>
<feature type="non-terminal residue" evidence="1">
    <location>
        <position position="1"/>
    </location>
</feature>
<evidence type="ECO:0000313" key="1">
    <source>
        <dbReference type="EMBL" id="ELQ76016.1"/>
    </source>
</evidence>
<dbReference type="HOGENOM" id="CLU_3074554_0_0_1"/>
<dbReference type="InParanoid" id="L7JY79"/>
<organism evidence="1 2">
    <name type="scientific">Trachipleistophora hominis</name>
    <name type="common">Microsporidian parasite</name>
    <dbReference type="NCBI Taxonomy" id="72359"/>
    <lineage>
        <taxon>Eukaryota</taxon>
        <taxon>Fungi</taxon>
        <taxon>Fungi incertae sedis</taxon>
        <taxon>Microsporidia</taxon>
        <taxon>Pleistophoridae</taxon>
        <taxon>Trachipleistophora</taxon>
    </lineage>
</organism>